<organism evidence="2 3">
    <name type="scientific">Stegodyphus mimosarum</name>
    <name type="common">African social velvet spider</name>
    <dbReference type="NCBI Taxonomy" id="407821"/>
    <lineage>
        <taxon>Eukaryota</taxon>
        <taxon>Metazoa</taxon>
        <taxon>Ecdysozoa</taxon>
        <taxon>Arthropoda</taxon>
        <taxon>Chelicerata</taxon>
        <taxon>Arachnida</taxon>
        <taxon>Araneae</taxon>
        <taxon>Araneomorphae</taxon>
        <taxon>Entelegynae</taxon>
        <taxon>Eresoidea</taxon>
        <taxon>Eresidae</taxon>
        <taxon>Stegodyphus</taxon>
    </lineage>
</organism>
<dbReference type="EMBL" id="KK114442">
    <property type="protein sequence ID" value="KFM62452.1"/>
    <property type="molecule type" value="Genomic_DNA"/>
</dbReference>
<dbReference type="OrthoDB" id="10620545at2759"/>
<gene>
    <name evidence="2" type="ORF">X975_10809</name>
</gene>
<dbReference type="AlphaFoldDB" id="A0A087TBG3"/>
<reference evidence="2 3" key="1">
    <citation type="submission" date="2013-11" db="EMBL/GenBank/DDBJ databases">
        <title>Genome sequencing of Stegodyphus mimosarum.</title>
        <authorList>
            <person name="Bechsgaard J."/>
        </authorList>
    </citation>
    <scope>NUCLEOTIDE SEQUENCE [LARGE SCALE GENOMIC DNA]</scope>
</reference>
<protein>
    <submittedName>
        <fullName evidence="2">Uncharacterized protein</fullName>
    </submittedName>
</protein>
<proteinExistence type="predicted"/>
<feature type="region of interest" description="Disordered" evidence="1">
    <location>
        <begin position="151"/>
        <end position="222"/>
    </location>
</feature>
<sequence length="222" mass="24190">MSLPFRQPVGAPPPIRNGQQAVPSKMMPPVCTTGPPVFPVMPNTFGLVPTPPPQYVTQPIMYSQPLVVPPSRVPVVAGIPSPVPAMYIPISPMPLGINTTNADPAKLLEEQKRIEKERNFQLQQQRLKQFTVAGKKGSLNADNLIDSMFGKLQPKKTNPVSTSSPKPTDINSKSQKSNCTDENVLESSTANKEKKENLQQTSHSQGQVTSSNFPQLNAKEVK</sequence>
<evidence type="ECO:0000313" key="3">
    <source>
        <dbReference type="Proteomes" id="UP000054359"/>
    </source>
</evidence>
<feature type="compositionally biased region" description="Polar residues" evidence="1">
    <location>
        <begin position="155"/>
        <end position="190"/>
    </location>
</feature>
<feature type="compositionally biased region" description="Polar residues" evidence="1">
    <location>
        <begin position="198"/>
        <end position="215"/>
    </location>
</feature>
<evidence type="ECO:0000313" key="2">
    <source>
        <dbReference type="EMBL" id="KFM62452.1"/>
    </source>
</evidence>
<name>A0A087TBG3_STEMI</name>
<dbReference type="Proteomes" id="UP000054359">
    <property type="component" value="Unassembled WGS sequence"/>
</dbReference>
<accession>A0A087TBG3</accession>
<feature type="region of interest" description="Disordered" evidence="1">
    <location>
        <begin position="1"/>
        <end position="23"/>
    </location>
</feature>
<feature type="non-terminal residue" evidence="2">
    <location>
        <position position="222"/>
    </location>
</feature>
<keyword evidence="3" id="KW-1185">Reference proteome</keyword>
<evidence type="ECO:0000256" key="1">
    <source>
        <dbReference type="SAM" id="MobiDB-lite"/>
    </source>
</evidence>